<dbReference type="InterPro" id="IPR027268">
    <property type="entry name" value="Peptidase_M4/M1_CTD_sf"/>
</dbReference>
<dbReference type="GO" id="GO:0016020">
    <property type="term" value="C:membrane"/>
    <property type="evidence" value="ECO:0007669"/>
    <property type="project" value="TreeGrafter"/>
</dbReference>
<gene>
    <name evidence="2" type="ORF">LCGC14_0607160</name>
</gene>
<comment type="caution">
    <text evidence="2">The sequence shown here is derived from an EMBL/GenBank/DDBJ whole genome shotgun (WGS) entry which is preliminary data.</text>
</comment>
<evidence type="ECO:0000313" key="2">
    <source>
        <dbReference type="EMBL" id="KKN52961.1"/>
    </source>
</evidence>
<dbReference type="PANTHER" id="PTHR11533:SF174">
    <property type="entry name" value="PUROMYCIN-SENSITIVE AMINOPEPTIDASE-RELATED"/>
    <property type="match status" value="1"/>
</dbReference>
<reference evidence="2" key="1">
    <citation type="journal article" date="2015" name="Nature">
        <title>Complex archaea that bridge the gap between prokaryotes and eukaryotes.</title>
        <authorList>
            <person name="Spang A."/>
            <person name="Saw J.H."/>
            <person name="Jorgensen S.L."/>
            <person name="Zaremba-Niedzwiedzka K."/>
            <person name="Martijn J."/>
            <person name="Lind A.E."/>
            <person name="van Eijk R."/>
            <person name="Schleper C."/>
            <person name="Guy L."/>
            <person name="Ettema T.J."/>
        </authorList>
    </citation>
    <scope>NUCLEOTIDE SEQUENCE</scope>
</reference>
<dbReference type="Gene3D" id="2.60.40.1730">
    <property type="entry name" value="tricorn interacting facor f3 domain"/>
    <property type="match status" value="1"/>
</dbReference>
<organism evidence="2">
    <name type="scientific">marine sediment metagenome</name>
    <dbReference type="NCBI Taxonomy" id="412755"/>
    <lineage>
        <taxon>unclassified sequences</taxon>
        <taxon>metagenomes</taxon>
        <taxon>ecological metagenomes</taxon>
    </lineage>
</organism>
<dbReference type="InterPro" id="IPR050344">
    <property type="entry name" value="Peptidase_M1_aminopeptidases"/>
</dbReference>
<feature type="domain" description="Peptidase M1 membrane alanine aminopeptidase" evidence="1">
    <location>
        <begin position="569"/>
        <end position="783"/>
    </location>
</feature>
<dbReference type="GO" id="GO:0008270">
    <property type="term" value="F:zinc ion binding"/>
    <property type="evidence" value="ECO:0007669"/>
    <property type="project" value="InterPro"/>
</dbReference>
<dbReference type="Pfam" id="PF01433">
    <property type="entry name" value="Peptidase_M1"/>
    <property type="match status" value="1"/>
</dbReference>
<sequence>MKRRFTLWLPFLFFLAFFIIPQLTAEEQSISEFISQIQKSLELKDIPDYLKSFSNEIREKEELIVKNRFNVLQMDSVALFKPSKLTQTEDEAKLYLQAFFQNSYSVAIETWHLSLIKVNGQWLIEQKNVLGRVRIMYKIKIPSGRAERVKSIEVKHADIKLSFKDAIVFYDNIPGLETGLLILGKGHLHFSPSDSGEKHQLDLIYKVSFLEDELAYAYLRFSDYFFRKNIRIVKDPDEENFQASILDRNKAHTLFSKYYSRSFTVENSLNRELLTTLPQGEEAVFSFKGKKLGDVSYIYSPFTPEEINFFRWKDEKIINLYSPHESGKGRKIFISFAEMFKINSYKIEIDFKPQQFYISGKAKIEVESKVDSLQRIRLKLNPRLDILRIYDEEKRALIYSQDRLRESLYIYFVHPPPENKPFSIEIYYRGKLVPPDQVTDVIAGSQYERNLGYMAARSETYLFSRRAFWYPSPPGDDYFKARLRIIVPPEYQCISNGELIEKTRLNDVERVEEIEKTGSSVYIFETKYPIKYLSFLVGKFTKVEEDSESLPLQHFYSSGIHFQKKGLIEEAKNIIQFYESKFGPYPYEKLSIIRRIWFTSGGHSPASFIVINELSQAQNGTGYVNKSSPVDLSRWKEYFIAHEIAHQWWGQAVTWKTYHDQWLSEGLAQFSATLYLAERHGEGVLPSILKKFSQWTRKKSIWGPITLGSRLSYHDPKVYQAIIYNKASLALNMLRDLLGEEAFFKGLQEFFSRHKYGAASTKDFIKTIEEISGKDLTIFFRNWFDSYVLPEVKVSHSILKEEGGYILKLRITQAKELFVFPLWVEWIENGNRVKKKLIIDEKKEEFNFKLKSKPRKIKINPNKAVPGRFN</sequence>
<dbReference type="PANTHER" id="PTHR11533">
    <property type="entry name" value="PROTEASE M1 ZINC METALLOPROTEASE"/>
    <property type="match status" value="1"/>
</dbReference>
<dbReference type="GO" id="GO:0070006">
    <property type="term" value="F:metalloaminopeptidase activity"/>
    <property type="evidence" value="ECO:0007669"/>
    <property type="project" value="TreeGrafter"/>
</dbReference>
<dbReference type="SUPFAM" id="SSF55486">
    <property type="entry name" value="Metalloproteases ('zincins'), catalytic domain"/>
    <property type="match status" value="1"/>
</dbReference>
<dbReference type="GO" id="GO:0043171">
    <property type="term" value="P:peptide catabolic process"/>
    <property type="evidence" value="ECO:0007669"/>
    <property type="project" value="TreeGrafter"/>
</dbReference>
<dbReference type="InterPro" id="IPR042097">
    <property type="entry name" value="Aminopeptidase_N-like_N_sf"/>
</dbReference>
<dbReference type="InterPro" id="IPR014782">
    <property type="entry name" value="Peptidase_M1_dom"/>
</dbReference>
<dbReference type="GO" id="GO:0042277">
    <property type="term" value="F:peptide binding"/>
    <property type="evidence" value="ECO:0007669"/>
    <property type="project" value="TreeGrafter"/>
</dbReference>
<evidence type="ECO:0000259" key="1">
    <source>
        <dbReference type="Pfam" id="PF01433"/>
    </source>
</evidence>
<dbReference type="EMBL" id="LAZR01000996">
    <property type="protein sequence ID" value="KKN52961.1"/>
    <property type="molecule type" value="Genomic_DNA"/>
</dbReference>
<name>A0A0F9TV12_9ZZZZ</name>
<dbReference type="GO" id="GO:0005615">
    <property type="term" value="C:extracellular space"/>
    <property type="evidence" value="ECO:0007669"/>
    <property type="project" value="TreeGrafter"/>
</dbReference>
<dbReference type="Gene3D" id="1.10.390.10">
    <property type="entry name" value="Neutral Protease Domain 2"/>
    <property type="match status" value="1"/>
</dbReference>
<proteinExistence type="predicted"/>
<accession>A0A0F9TV12</accession>
<dbReference type="AlphaFoldDB" id="A0A0F9TV12"/>
<dbReference type="SUPFAM" id="SSF63737">
    <property type="entry name" value="Leukotriene A4 hydrolase N-terminal domain"/>
    <property type="match status" value="1"/>
</dbReference>
<protein>
    <recommendedName>
        <fullName evidence="1">Peptidase M1 membrane alanine aminopeptidase domain-containing protein</fullName>
    </recommendedName>
</protein>
<dbReference type="GO" id="GO:0005737">
    <property type="term" value="C:cytoplasm"/>
    <property type="evidence" value="ECO:0007669"/>
    <property type="project" value="TreeGrafter"/>
</dbReference>